<sequence length="365" mass="43252">MRFWWFFFLPLGLFARGEIGLYNQVYAYNGENGTGWEETRTTLTYFENIFEPYVSVEPHERVRFTFGVGVVVPFQQEYPLSDVFFRCQTRLTLTPFLWLYLGSLEKDHQFLEPMLDPLTEFVPRIRLISLSQVPIDYEVFPKGRFSHGFYEYGAQLRWMDRWTKGELYMNWQLADTTNHRERFDVGLIQEGIGGVPIYAAFHYWHNGGHEQEHVVGITENYVGSVGWEFPQIGKRSGIYYLVSYFLPDRDERPELNVFGQALYTRWEFSLGNWKLIPHLFITSSWLSEKEQFISIEGDPFYRVPFYGGMNVRYEQPIAPGVVFQVGFVNGVFLLHTKEPYDWKMIRYDQLVRAELRYVFASWGEK</sequence>
<evidence type="ECO:0000313" key="2">
    <source>
        <dbReference type="Proteomes" id="UP001056539"/>
    </source>
</evidence>
<evidence type="ECO:0000313" key="1">
    <source>
        <dbReference type="EMBL" id="URA09686.1"/>
    </source>
</evidence>
<name>A0AAX3BC24_9SPIR</name>
<gene>
    <name evidence="1" type="ORF">KDW03_09380</name>
</gene>
<accession>A0AAX3BC24</accession>
<protein>
    <submittedName>
        <fullName evidence="1">Uncharacterized protein</fullName>
    </submittedName>
</protein>
<reference evidence="1" key="1">
    <citation type="submission" date="2021-04" db="EMBL/GenBank/DDBJ databases">
        <authorList>
            <person name="Postec A."/>
        </authorList>
    </citation>
    <scope>NUCLEOTIDE SEQUENCE</scope>
    <source>
        <strain evidence="1">F1F22</strain>
    </source>
</reference>
<proteinExistence type="predicted"/>
<dbReference type="RefSeq" id="WP_271434821.1">
    <property type="nucleotide sequence ID" value="NZ_CP073355.1"/>
</dbReference>
<dbReference type="AlphaFoldDB" id="A0AAX3BC24"/>
<organism evidence="1 2">
    <name type="scientific">Thermospira aquatica</name>
    <dbReference type="NCBI Taxonomy" id="2828656"/>
    <lineage>
        <taxon>Bacteria</taxon>
        <taxon>Pseudomonadati</taxon>
        <taxon>Spirochaetota</taxon>
        <taxon>Spirochaetia</taxon>
        <taxon>Brevinematales</taxon>
        <taxon>Thermospiraceae</taxon>
        <taxon>Thermospira</taxon>
    </lineage>
</organism>
<dbReference type="KEGG" id="taqu:KDW03_09380"/>
<reference evidence="1" key="2">
    <citation type="submission" date="2022-06" db="EMBL/GenBank/DDBJ databases">
        <title>Thermospira aquatica gen. nov., sp. nov.</title>
        <authorList>
            <person name="Ben Ali Gam Z."/>
            <person name="Labat M."/>
        </authorList>
    </citation>
    <scope>NUCLEOTIDE SEQUENCE</scope>
    <source>
        <strain evidence="1">F1F22</strain>
    </source>
</reference>
<dbReference type="EMBL" id="CP073355">
    <property type="protein sequence ID" value="URA09686.1"/>
    <property type="molecule type" value="Genomic_DNA"/>
</dbReference>
<dbReference type="Proteomes" id="UP001056539">
    <property type="component" value="Chromosome"/>
</dbReference>
<keyword evidence="2" id="KW-1185">Reference proteome</keyword>